<reference evidence="14" key="2">
    <citation type="submission" date="2020-09" db="EMBL/GenBank/DDBJ databases">
        <authorList>
            <person name="Sun Q."/>
            <person name="Kim S."/>
        </authorList>
    </citation>
    <scope>NUCLEOTIDE SEQUENCE</scope>
    <source>
        <strain evidence="14">KCTC 42097</strain>
    </source>
</reference>
<dbReference type="Pfam" id="PF14579">
    <property type="entry name" value="HHH_6"/>
    <property type="match status" value="1"/>
</dbReference>
<dbReference type="InterPro" id="IPR029460">
    <property type="entry name" value="DNAPol_HHH"/>
</dbReference>
<dbReference type="Pfam" id="PF17657">
    <property type="entry name" value="DNA_pol3_finger"/>
    <property type="match status" value="1"/>
</dbReference>
<keyword evidence="6" id="KW-0808">Transferase</keyword>
<dbReference type="InterPro" id="IPR004805">
    <property type="entry name" value="DnaE2/DnaE/PolC"/>
</dbReference>
<dbReference type="GO" id="GO:0003676">
    <property type="term" value="F:nucleic acid binding"/>
    <property type="evidence" value="ECO:0007669"/>
    <property type="project" value="InterPro"/>
</dbReference>
<evidence type="ECO:0000256" key="4">
    <source>
        <dbReference type="ARBA" id="ARBA00019114"/>
    </source>
</evidence>
<dbReference type="Pfam" id="PF01336">
    <property type="entry name" value="tRNA_anti-codon"/>
    <property type="match status" value="1"/>
</dbReference>
<dbReference type="Gene3D" id="1.10.150.870">
    <property type="match status" value="1"/>
</dbReference>
<dbReference type="SMART" id="SM00481">
    <property type="entry name" value="POLIIIAc"/>
    <property type="match status" value="1"/>
</dbReference>
<dbReference type="CDD" id="cd04485">
    <property type="entry name" value="DnaE_OBF"/>
    <property type="match status" value="1"/>
</dbReference>
<dbReference type="SUPFAM" id="SSF160975">
    <property type="entry name" value="AF1531-like"/>
    <property type="match status" value="1"/>
</dbReference>
<dbReference type="EMBL" id="BMZO01000008">
    <property type="protein sequence ID" value="GHC75940.1"/>
    <property type="molecule type" value="Genomic_DNA"/>
</dbReference>
<comment type="subcellular location">
    <subcellularLocation>
        <location evidence="1">Cytoplasm</location>
    </subcellularLocation>
</comment>
<evidence type="ECO:0000256" key="6">
    <source>
        <dbReference type="ARBA" id="ARBA00022679"/>
    </source>
</evidence>
<evidence type="ECO:0000256" key="11">
    <source>
        <dbReference type="ARBA" id="ARBA00026073"/>
    </source>
</evidence>
<comment type="function">
    <text evidence="10">DNA polymerase III is a complex, multichain enzyme responsible for most of the replicative synthesis in bacteria. This DNA polymerase also exhibits 3' to 5' exonuclease activity. The alpha chain is the DNA polymerase.</text>
</comment>
<dbReference type="InterPro" id="IPR004013">
    <property type="entry name" value="PHP_dom"/>
</dbReference>
<dbReference type="Pfam" id="PF02811">
    <property type="entry name" value="PHP"/>
    <property type="match status" value="1"/>
</dbReference>
<dbReference type="InterPro" id="IPR040982">
    <property type="entry name" value="DNA_pol3_finger"/>
</dbReference>
<dbReference type="Gene3D" id="3.20.20.140">
    <property type="entry name" value="Metal-dependent hydrolases"/>
    <property type="match status" value="1"/>
</dbReference>
<sequence>MTANIPRTFIHLRVHSAYSLLEGALPVGKIIKHASKDEAPAIAITDTNNMFGALEFSQKASKEGIQPIIGCQLDIAFPGAEEQRNAKRGGSHFLPLVLIAATEEGHANLVRLVSRAYMETPGDLAHLPLGKFDGFADGIICLTGGELGPIGSAIKSGHAALAEERLLALKSIFGNRLYVELSRPKGFDKNVETRSIELAYRHELPLVATNEAFFPALDDYEAHDALIAISEGAVIAADDRRKLTPDNHLKSQAEMIRLFLDIPEAIENTIEIARRCSYFTQGRAPILPYFAADKNASPEEAVSAEAAELTRQAREGLEARLAKQGMSAGYTREDYDKRLDYELGIIERMKFPGYFLIVSDFIKWAKSRGIPVGPGRGSGAGSLVAWALTITDVDPLRFSLLFERFLNPERVSMPDFDIDFCQDRREEVIRYVQERYGRDQVAQIITFGTLQARAVLRDVGRVLQMPYGMVDRLCKLVPSNPANPTPLHKAIEEEPRFAEEVEKEPAVQTLLDMAQKLEGLYRHASTHAAGIVIGDRPLSELVPLYRDPRSDMPVTQYNMKFVEQAGLVKFDFLGLKTLTVLETAVKLIARKGINIDLSTIPLDDKVTYEMLSRGETVGVFQVESAGMRKALIGMRPDCIEDIIALVALYRPGPMENIPVYNARKHKEEEIASIHPKIDHLVKETQGVIVYQEQVMQIAQELSGYSLGEADLLRRAMGKKIRAEMDKQRVRFVEGAIENGVTKAQANTIFDLLAKFADYGFNKSHAAAYAIVSYQTAYLKAHHPVEFLAASMTYDMANTEKLSDFRQDAMRLGIEVVPPSVLTSYRPFEVSGKQIFFALSAIKGVGEAAVDHIVEKREERPFESLADFCERIDPKLVGKRVLESLIAAGALDCFGYSRADMFSGIDRMMGMASRAQENAASGQSDIFSLASTGEKPTLHLAQADPWLPAEQLHREYQAVGFYISAHPLDEYRLVLDKMRVQGWAQFSAAVKKGASAGRLAGTVTSKQERKTRTGNKMGIVVFSDTTGQFEAVMFSETLNQYRDLLEPGVSVVMTVAADNRPEGVSLRIQTVQSLEVEATRVQKSLRLYVRDTKPLDLIAGQLTQRGDGQVSLIVLKEDGKAEVEIGLPDRYKITPAVAGALRTMTGVVQVELV</sequence>
<dbReference type="AlphaFoldDB" id="A0A8J3DP59"/>
<dbReference type="InterPro" id="IPR016195">
    <property type="entry name" value="Pol/histidinol_Pase-like"/>
</dbReference>
<protein>
    <recommendedName>
        <fullName evidence="4">DNA polymerase III subunit alpha</fullName>
        <ecNumber evidence="3">2.7.7.7</ecNumber>
    </recommendedName>
</protein>
<name>A0A8J3DP59_9HYPH</name>
<dbReference type="Pfam" id="PF07733">
    <property type="entry name" value="DNA_pol3_alpha"/>
    <property type="match status" value="1"/>
</dbReference>
<dbReference type="GO" id="GO:0005737">
    <property type="term" value="C:cytoplasm"/>
    <property type="evidence" value="ECO:0007669"/>
    <property type="project" value="UniProtKB-SubCell"/>
</dbReference>
<reference evidence="14" key="1">
    <citation type="journal article" date="2014" name="Int. J. Syst. Evol. Microbiol.">
        <title>Complete genome sequence of Corynebacterium casei LMG S-19264T (=DSM 44701T), isolated from a smear-ripened cheese.</title>
        <authorList>
            <consortium name="US DOE Joint Genome Institute (JGI-PGF)"/>
            <person name="Walter F."/>
            <person name="Albersmeier A."/>
            <person name="Kalinowski J."/>
            <person name="Ruckert C."/>
        </authorList>
    </citation>
    <scope>NUCLEOTIDE SEQUENCE</scope>
    <source>
        <strain evidence="14">KCTC 42097</strain>
    </source>
</reference>
<organism evidence="14 15">
    <name type="scientific">Limoniibacter endophyticus</name>
    <dbReference type="NCBI Taxonomy" id="1565040"/>
    <lineage>
        <taxon>Bacteria</taxon>
        <taxon>Pseudomonadati</taxon>
        <taxon>Pseudomonadota</taxon>
        <taxon>Alphaproteobacteria</taxon>
        <taxon>Hyphomicrobiales</taxon>
        <taxon>Bartonellaceae</taxon>
        <taxon>Limoniibacter</taxon>
    </lineage>
</organism>
<keyword evidence="15" id="KW-1185">Reference proteome</keyword>
<comment type="subunit">
    <text evidence="11">DNA polymerase III contains a core (composed of alpha, epsilon and theta chains) that associates with a tau subunit. This core dimerizes to form the POLIII' complex. PolIII' associates with the gamma complex (composed of gamma, delta, delta', psi and chi chains) and with the beta chain to form the complete DNA polymerase III complex.</text>
</comment>
<proteinExistence type="inferred from homology"/>
<keyword evidence="8" id="KW-0235">DNA replication</keyword>
<evidence type="ECO:0000256" key="2">
    <source>
        <dbReference type="ARBA" id="ARBA00009496"/>
    </source>
</evidence>
<evidence type="ECO:0000313" key="14">
    <source>
        <dbReference type="EMBL" id="GHC75940.1"/>
    </source>
</evidence>
<evidence type="ECO:0000259" key="13">
    <source>
        <dbReference type="SMART" id="SM00481"/>
    </source>
</evidence>
<comment type="caution">
    <text evidence="14">The sequence shown here is derived from an EMBL/GenBank/DDBJ whole genome shotgun (WGS) entry which is preliminary data.</text>
</comment>
<evidence type="ECO:0000256" key="12">
    <source>
        <dbReference type="ARBA" id="ARBA00049244"/>
    </source>
</evidence>
<evidence type="ECO:0000256" key="1">
    <source>
        <dbReference type="ARBA" id="ARBA00004496"/>
    </source>
</evidence>
<comment type="similarity">
    <text evidence="2">Belongs to the DNA polymerase type-C family. DnaE subfamily.</text>
</comment>
<evidence type="ECO:0000256" key="9">
    <source>
        <dbReference type="ARBA" id="ARBA00022932"/>
    </source>
</evidence>
<evidence type="ECO:0000256" key="7">
    <source>
        <dbReference type="ARBA" id="ARBA00022695"/>
    </source>
</evidence>
<dbReference type="GO" id="GO:0006260">
    <property type="term" value="P:DNA replication"/>
    <property type="evidence" value="ECO:0007669"/>
    <property type="project" value="UniProtKB-KW"/>
</dbReference>
<dbReference type="NCBIfam" id="TIGR00594">
    <property type="entry name" value="polc"/>
    <property type="match status" value="1"/>
</dbReference>
<evidence type="ECO:0000256" key="3">
    <source>
        <dbReference type="ARBA" id="ARBA00012417"/>
    </source>
</evidence>
<accession>A0A8J3DP59</accession>
<dbReference type="RefSeq" id="WP_189490904.1">
    <property type="nucleotide sequence ID" value="NZ_BMZO01000008.1"/>
</dbReference>
<feature type="domain" description="Polymerase/histidinol phosphatase N-terminal" evidence="13">
    <location>
        <begin position="10"/>
        <end position="77"/>
    </location>
</feature>
<dbReference type="GO" id="GO:0008408">
    <property type="term" value="F:3'-5' exonuclease activity"/>
    <property type="evidence" value="ECO:0007669"/>
    <property type="project" value="InterPro"/>
</dbReference>
<keyword evidence="7" id="KW-0548">Nucleotidyltransferase</keyword>
<keyword evidence="9 14" id="KW-0239">DNA-directed DNA polymerase</keyword>
<dbReference type="SUPFAM" id="SSF89550">
    <property type="entry name" value="PHP domain-like"/>
    <property type="match status" value="1"/>
</dbReference>
<evidence type="ECO:0000256" key="8">
    <source>
        <dbReference type="ARBA" id="ARBA00022705"/>
    </source>
</evidence>
<keyword evidence="5" id="KW-0963">Cytoplasm</keyword>
<dbReference type="Proteomes" id="UP000641137">
    <property type="component" value="Unassembled WGS sequence"/>
</dbReference>
<dbReference type="InterPro" id="IPR011708">
    <property type="entry name" value="DNA_pol3_alpha_NTPase_dom"/>
</dbReference>
<dbReference type="GO" id="GO:0003887">
    <property type="term" value="F:DNA-directed DNA polymerase activity"/>
    <property type="evidence" value="ECO:0007669"/>
    <property type="project" value="UniProtKB-KW"/>
</dbReference>
<dbReference type="InterPro" id="IPR041931">
    <property type="entry name" value="DNA_pol3_alpha_thumb_dom"/>
</dbReference>
<dbReference type="Gene3D" id="1.10.10.1600">
    <property type="entry name" value="Bacterial DNA polymerase III alpha subunit, thumb domain"/>
    <property type="match status" value="1"/>
</dbReference>
<dbReference type="PANTHER" id="PTHR32294">
    <property type="entry name" value="DNA POLYMERASE III SUBUNIT ALPHA"/>
    <property type="match status" value="1"/>
</dbReference>
<evidence type="ECO:0000256" key="5">
    <source>
        <dbReference type="ARBA" id="ARBA00022490"/>
    </source>
</evidence>
<evidence type="ECO:0000256" key="10">
    <source>
        <dbReference type="ARBA" id="ARBA00025611"/>
    </source>
</evidence>
<comment type="catalytic activity">
    <reaction evidence="12">
        <text>DNA(n) + a 2'-deoxyribonucleoside 5'-triphosphate = DNA(n+1) + diphosphate</text>
        <dbReference type="Rhea" id="RHEA:22508"/>
        <dbReference type="Rhea" id="RHEA-COMP:17339"/>
        <dbReference type="Rhea" id="RHEA-COMP:17340"/>
        <dbReference type="ChEBI" id="CHEBI:33019"/>
        <dbReference type="ChEBI" id="CHEBI:61560"/>
        <dbReference type="ChEBI" id="CHEBI:173112"/>
        <dbReference type="EC" id="2.7.7.7"/>
    </reaction>
</comment>
<dbReference type="InterPro" id="IPR004365">
    <property type="entry name" value="NA-bd_OB_tRNA"/>
</dbReference>
<gene>
    <name evidence="14" type="ORF">GCM10010136_26360</name>
</gene>
<evidence type="ECO:0000313" key="15">
    <source>
        <dbReference type="Proteomes" id="UP000641137"/>
    </source>
</evidence>
<dbReference type="InterPro" id="IPR003141">
    <property type="entry name" value="Pol/His_phosphatase_N"/>
</dbReference>
<dbReference type="CDD" id="cd07433">
    <property type="entry name" value="PHP_PolIIIA_DnaE1"/>
    <property type="match status" value="1"/>
</dbReference>
<dbReference type="InterPro" id="IPR049821">
    <property type="entry name" value="PolIIIA_DnaE1_PHP"/>
</dbReference>
<dbReference type="EC" id="2.7.7.7" evidence="3"/>
<dbReference type="PANTHER" id="PTHR32294:SF0">
    <property type="entry name" value="DNA POLYMERASE III SUBUNIT ALPHA"/>
    <property type="match status" value="1"/>
</dbReference>
<dbReference type="NCBIfam" id="NF004226">
    <property type="entry name" value="PRK05673.1"/>
    <property type="match status" value="1"/>
</dbReference>